<feature type="domain" description="N-acetyltransferase" evidence="1">
    <location>
        <begin position="2"/>
        <end position="172"/>
    </location>
</feature>
<organism evidence="2 3">
    <name type="scientific">Flavipsychrobacter stenotrophus</name>
    <dbReference type="NCBI Taxonomy" id="2077091"/>
    <lineage>
        <taxon>Bacteria</taxon>
        <taxon>Pseudomonadati</taxon>
        <taxon>Bacteroidota</taxon>
        <taxon>Chitinophagia</taxon>
        <taxon>Chitinophagales</taxon>
        <taxon>Chitinophagaceae</taxon>
        <taxon>Flavipsychrobacter</taxon>
    </lineage>
</organism>
<name>A0A2S7SY21_9BACT</name>
<evidence type="ECO:0000313" key="2">
    <source>
        <dbReference type="EMBL" id="PQJ11830.1"/>
    </source>
</evidence>
<dbReference type="Gene3D" id="3.40.630.30">
    <property type="match status" value="1"/>
</dbReference>
<evidence type="ECO:0000313" key="3">
    <source>
        <dbReference type="Proteomes" id="UP000239872"/>
    </source>
</evidence>
<dbReference type="EMBL" id="PPSL01000002">
    <property type="protein sequence ID" value="PQJ11830.1"/>
    <property type="molecule type" value="Genomic_DNA"/>
</dbReference>
<dbReference type="AlphaFoldDB" id="A0A2S7SY21"/>
<dbReference type="InterPro" id="IPR016181">
    <property type="entry name" value="Acyl_CoA_acyltransferase"/>
</dbReference>
<comment type="caution">
    <text evidence="2">The sequence shown here is derived from an EMBL/GenBank/DDBJ whole genome shotgun (WGS) entry which is preliminary data.</text>
</comment>
<dbReference type="SUPFAM" id="SSF55729">
    <property type="entry name" value="Acyl-CoA N-acyltransferases (Nat)"/>
    <property type="match status" value="1"/>
</dbReference>
<dbReference type="RefSeq" id="WP_105038710.1">
    <property type="nucleotide sequence ID" value="NZ_PPSL01000002.1"/>
</dbReference>
<reference evidence="2 3" key="1">
    <citation type="submission" date="2018-01" db="EMBL/GenBank/DDBJ databases">
        <title>A novel member of the phylum Bacteroidetes isolated from glacier ice.</title>
        <authorList>
            <person name="Liu Q."/>
            <person name="Xin Y.-H."/>
        </authorList>
    </citation>
    <scope>NUCLEOTIDE SEQUENCE [LARGE SCALE GENOMIC DNA]</scope>
    <source>
        <strain evidence="2 3">RB1R16</strain>
    </source>
</reference>
<protein>
    <submittedName>
        <fullName evidence="2">GNAT family N-acetyltransferase</fullName>
    </submittedName>
</protein>
<dbReference type="GO" id="GO:0016747">
    <property type="term" value="F:acyltransferase activity, transferring groups other than amino-acyl groups"/>
    <property type="evidence" value="ECO:0007669"/>
    <property type="project" value="InterPro"/>
</dbReference>
<dbReference type="OrthoDB" id="7205533at2"/>
<dbReference type="Proteomes" id="UP000239872">
    <property type="component" value="Unassembled WGS sequence"/>
</dbReference>
<sequence>MTTIRTATITDAATIATIGKRSFLESHGHSASAKDIESYTSRKYTAEALQQELADSGNIYHLIFYKDQIAGYSKIKLNTGNENIAATSITCLDRIYLLKDFYDLKLGAALLNHNIALSQQHDQAGIWLYTWTENTRAVAFYHKAGFNIVGSANFSISPTHANPNHVMYLTYF</sequence>
<proteinExistence type="predicted"/>
<dbReference type="Pfam" id="PF00583">
    <property type="entry name" value="Acetyltransf_1"/>
    <property type="match status" value="1"/>
</dbReference>
<accession>A0A2S7SY21</accession>
<dbReference type="InterPro" id="IPR000182">
    <property type="entry name" value="GNAT_dom"/>
</dbReference>
<dbReference type="PROSITE" id="PS51186">
    <property type="entry name" value="GNAT"/>
    <property type="match status" value="1"/>
</dbReference>
<evidence type="ECO:0000259" key="1">
    <source>
        <dbReference type="PROSITE" id="PS51186"/>
    </source>
</evidence>
<gene>
    <name evidence="2" type="ORF">CJD36_008530</name>
</gene>
<keyword evidence="2" id="KW-0808">Transferase</keyword>
<keyword evidence="3" id="KW-1185">Reference proteome</keyword>